<sequence length="282" mass="30065">CHVGFVGGQGGRHHRRRQTGLQVLLVLPLDHVQGAFAVVVLVLGAGAQRGPLGRTGGGGRGAGHHAVNAGPGGRGHSGRRSGVRFFRGRRPVGVRDHRRPTATDRGRGGHRRPAPAGRRGRGGGHVVDEQAAGPALGFPVIRRVDHEQRLDLATHRRLGRAGHFVLDAAVDVQGHVEVLDAVPGRPGTGPGRPGPRRRRSARGTRGRGHHQGGRHAGGGGQRAGVRRPVARDHRLVVTRSGVQSHRVRRRRRTRTPKITAYGHDTRAVNNDDDTPPGDADDE</sequence>
<dbReference type="EMBL" id="VUJU01000156">
    <property type="protein sequence ID" value="KAF0772597.1"/>
    <property type="molecule type" value="Genomic_DNA"/>
</dbReference>
<accession>A0A6G0ZMF8</accession>
<name>A0A6G0ZMF8_APHCR</name>
<feature type="compositionally biased region" description="Basic residues" evidence="1">
    <location>
        <begin position="108"/>
        <end position="122"/>
    </location>
</feature>
<reference evidence="2 3" key="1">
    <citation type="submission" date="2019-08" db="EMBL/GenBank/DDBJ databases">
        <title>Whole genome of Aphis craccivora.</title>
        <authorList>
            <person name="Voronova N.V."/>
            <person name="Shulinski R.S."/>
            <person name="Bandarenka Y.V."/>
            <person name="Zhorov D.G."/>
            <person name="Warner D."/>
        </authorList>
    </citation>
    <scope>NUCLEOTIDE SEQUENCE [LARGE SCALE GENOMIC DNA]</scope>
    <source>
        <strain evidence="2">180601</strain>
        <tissue evidence="2">Whole Body</tissue>
    </source>
</reference>
<feature type="compositionally biased region" description="Acidic residues" evidence="1">
    <location>
        <begin position="270"/>
        <end position="282"/>
    </location>
</feature>
<keyword evidence="3" id="KW-1185">Reference proteome</keyword>
<evidence type="ECO:0000256" key="1">
    <source>
        <dbReference type="SAM" id="MobiDB-lite"/>
    </source>
</evidence>
<protein>
    <submittedName>
        <fullName evidence="2">Uncharacterized protein</fullName>
    </submittedName>
</protein>
<proteinExistence type="predicted"/>
<feature type="region of interest" description="Disordered" evidence="1">
    <location>
        <begin position="179"/>
        <end position="282"/>
    </location>
</feature>
<feature type="compositionally biased region" description="Basic and acidic residues" evidence="1">
    <location>
        <begin position="94"/>
        <end position="107"/>
    </location>
</feature>
<gene>
    <name evidence="2" type="ORF">FWK35_00006406</name>
</gene>
<feature type="compositionally biased region" description="Basic residues" evidence="1">
    <location>
        <begin position="194"/>
        <end position="213"/>
    </location>
</feature>
<feature type="region of interest" description="Disordered" evidence="1">
    <location>
        <begin position="94"/>
        <end position="131"/>
    </location>
</feature>
<evidence type="ECO:0000313" key="3">
    <source>
        <dbReference type="Proteomes" id="UP000478052"/>
    </source>
</evidence>
<dbReference type="Proteomes" id="UP000478052">
    <property type="component" value="Unassembled WGS sequence"/>
</dbReference>
<organism evidence="2 3">
    <name type="scientific">Aphis craccivora</name>
    <name type="common">Cowpea aphid</name>
    <dbReference type="NCBI Taxonomy" id="307492"/>
    <lineage>
        <taxon>Eukaryota</taxon>
        <taxon>Metazoa</taxon>
        <taxon>Ecdysozoa</taxon>
        <taxon>Arthropoda</taxon>
        <taxon>Hexapoda</taxon>
        <taxon>Insecta</taxon>
        <taxon>Pterygota</taxon>
        <taxon>Neoptera</taxon>
        <taxon>Paraneoptera</taxon>
        <taxon>Hemiptera</taxon>
        <taxon>Sternorrhyncha</taxon>
        <taxon>Aphidomorpha</taxon>
        <taxon>Aphidoidea</taxon>
        <taxon>Aphididae</taxon>
        <taxon>Aphidini</taxon>
        <taxon>Aphis</taxon>
        <taxon>Aphis</taxon>
    </lineage>
</organism>
<dbReference type="AlphaFoldDB" id="A0A6G0ZMF8"/>
<evidence type="ECO:0000313" key="2">
    <source>
        <dbReference type="EMBL" id="KAF0772597.1"/>
    </source>
</evidence>
<comment type="caution">
    <text evidence="2">The sequence shown here is derived from an EMBL/GenBank/DDBJ whole genome shotgun (WGS) entry which is preliminary data.</text>
</comment>
<feature type="region of interest" description="Disordered" evidence="1">
    <location>
        <begin position="54"/>
        <end position="82"/>
    </location>
</feature>
<feature type="non-terminal residue" evidence="2">
    <location>
        <position position="1"/>
    </location>
</feature>
<feature type="compositionally biased region" description="Basic residues" evidence="1">
    <location>
        <begin position="245"/>
        <end position="255"/>
    </location>
</feature>